<gene>
    <name evidence="3" type="ORF">P0Y56_12615</name>
</gene>
<dbReference type="AlphaFoldDB" id="A0AAJ6BNP7"/>
<evidence type="ECO:0000256" key="2">
    <source>
        <dbReference type="SAM" id="Phobius"/>
    </source>
</evidence>
<keyword evidence="2" id="KW-0472">Membrane</keyword>
<proteinExistence type="predicted"/>
<sequence length="460" mass="50691">MAALIFLFLICVAVAEIFFLSQLASAEPLDLIGRALHPFNVIGFLFLVTLVDFIGLFLIVSSRQSADFAEISLSSKGEVVYGLFYYVLCQSAIVVGIWAALARTSQWKIHQIRMLRGKGVVAQRSELIATRVIILVSICATLVAGYTLLGTALSAGSLNYIAGVRTRFFADNPILLLIITTITPAFFLFGSRHSLKSLILVLPPLLLVQGLVGGRSKLLYPIVGVAYWFCRSRRLPVIWVYLALPAMLLVIVAFGYYTRYSGLYSSLGEYLDASGGMFGALFEESSISMAEAITYNVNNPIIMRSPWESVVGMFLLPIPRSVIDWKPFGVSTDFSMAMDYVRFMLVKSEWTVTGYIDLFYSFGFIGGIAACSAFAYLWTRALLHYATGPFGTAFIGPVCIVSAYVFVRGDLYIVSQFLWPCGVVLLFFGGLRFLVKAAGHAPPRPAPRRRRERSSSVSGQ</sequence>
<feature type="transmembrane region" description="Helical" evidence="2">
    <location>
        <begin position="174"/>
        <end position="191"/>
    </location>
</feature>
<feature type="transmembrane region" description="Helical" evidence="2">
    <location>
        <begin position="413"/>
        <end position="435"/>
    </location>
</feature>
<feature type="transmembrane region" description="Helical" evidence="2">
    <location>
        <begin position="358"/>
        <end position="378"/>
    </location>
</feature>
<evidence type="ECO:0000256" key="1">
    <source>
        <dbReference type="SAM" id="MobiDB-lite"/>
    </source>
</evidence>
<feature type="transmembrane region" description="Helical" evidence="2">
    <location>
        <begin position="80"/>
        <end position="101"/>
    </location>
</feature>
<evidence type="ECO:0000313" key="4">
    <source>
        <dbReference type="Proteomes" id="UP001218362"/>
    </source>
</evidence>
<keyword evidence="2" id="KW-1133">Transmembrane helix</keyword>
<evidence type="ECO:0008006" key="5">
    <source>
        <dbReference type="Google" id="ProtNLM"/>
    </source>
</evidence>
<feature type="transmembrane region" description="Helical" evidence="2">
    <location>
        <begin position="132"/>
        <end position="162"/>
    </location>
</feature>
<accession>A0AAJ6BNP7</accession>
<feature type="transmembrane region" description="Helical" evidence="2">
    <location>
        <begin position="235"/>
        <end position="257"/>
    </location>
</feature>
<dbReference type="KEGG" id="acob:P0Y56_12615"/>
<feature type="transmembrane region" description="Helical" evidence="2">
    <location>
        <begin position="390"/>
        <end position="407"/>
    </location>
</feature>
<feature type="transmembrane region" description="Helical" evidence="2">
    <location>
        <begin position="42"/>
        <end position="60"/>
    </location>
</feature>
<name>A0AAJ6BNP7_9SPHN</name>
<feature type="region of interest" description="Disordered" evidence="1">
    <location>
        <begin position="440"/>
        <end position="460"/>
    </location>
</feature>
<keyword evidence="2" id="KW-0812">Transmembrane</keyword>
<dbReference type="Proteomes" id="UP001218362">
    <property type="component" value="Chromosome"/>
</dbReference>
<evidence type="ECO:0000313" key="3">
    <source>
        <dbReference type="EMBL" id="WEK45863.1"/>
    </source>
</evidence>
<protein>
    <recommendedName>
        <fullName evidence="5">Oligosaccharide repeat unit polymerase</fullName>
    </recommendedName>
</protein>
<dbReference type="EMBL" id="CP119316">
    <property type="protein sequence ID" value="WEK45863.1"/>
    <property type="molecule type" value="Genomic_DNA"/>
</dbReference>
<organism evidence="3 4">
    <name type="scientific">Candidatus Andeanibacterium colombiense</name>
    <dbReference type="NCBI Taxonomy" id="3121345"/>
    <lineage>
        <taxon>Bacteria</taxon>
        <taxon>Pseudomonadati</taxon>
        <taxon>Pseudomonadota</taxon>
        <taxon>Alphaproteobacteria</taxon>
        <taxon>Sphingomonadales</taxon>
        <taxon>Sphingomonadaceae</taxon>
        <taxon>Candidatus Andeanibacterium</taxon>
    </lineage>
</organism>
<reference evidence="3" key="1">
    <citation type="submission" date="2023-03" db="EMBL/GenBank/DDBJ databases">
        <title>Andean soil-derived lignocellulolytic bacterial consortium as a source of novel taxa and putative plastic-active enzymes.</title>
        <authorList>
            <person name="Diaz-Garcia L."/>
            <person name="Chuvochina M."/>
            <person name="Feuerriegel G."/>
            <person name="Bunk B."/>
            <person name="Sproer C."/>
            <person name="Streit W.R."/>
            <person name="Rodriguez L.M."/>
            <person name="Overmann J."/>
            <person name="Jimenez D.J."/>
        </authorList>
    </citation>
    <scope>NUCLEOTIDE SEQUENCE</scope>
    <source>
        <strain evidence="3">MAG 26</strain>
    </source>
</reference>